<name>A0A396RNM8_9SPHN</name>
<organism evidence="3 4">
    <name type="scientific">Sphingomonas gilva</name>
    <dbReference type="NCBI Taxonomy" id="2305907"/>
    <lineage>
        <taxon>Bacteria</taxon>
        <taxon>Pseudomonadati</taxon>
        <taxon>Pseudomonadota</taxon>
        <taxon>Alphaproteobacteria</taxon>
        <taxon>Sphingomonadales</taxon>
        <taxon>Sphingomonadaceae</taxon>
        <taxon>Sphingomonas</taxon>
    </lineage>
</organism>
<dbReference type="SUPFAM" id="SSF55961">
    <property type="entry name" value="Bet v1-like"/>
    <property type="match status" value="1"/>
</dbReference>
<dbReference type="Pfam" id="PF08327">
    <property type="entry name" value="AHSA1"/>
    <property type="match status" value="1"/>
</dbReference>
<dbReference type="CDD" id="cd07814">
    <property type="entry name" value="SRPBCC_CalC_Aha1-like"/>
    <property type="match status" value="1"/>
</dbReference>
<gene>
    <name evidence="3" type="ORF">D1610_06365</name>
</gene>
<dbReference type="AlphaFoldDB" id="A0A396RNM8"/>
<comment type="caution">
    <text evidence="3">The sequence shown here is derived from an EMBL/GenBank/DDBJ whole genome shotgun (WGS) entry which is preliminary data.</text>
</comment>
<protein>
    <submittedName>
        <fullName evidence="3">SRPBCC domain-containing protein</fullName>
    </submittedName>
</protein>
<sequence length="157" mass="17392">MNDAALQGRSREIAVDEVFPHAPEVIWKTLTTGELMARWLGMTPAGFEPVVGNRFTYRTTPAGEWDGTIHCEVLEVVPNQRFVYAWKGGHEANAGYGSRLDTVVTFTLERAEGGTRLRLVHSGFVLPRNDSAYRNMSGGWSEVVPRIGSIAGEQKEQ</sequence>
<dbReference type="EMBL" id="QWLV01000002">
    <property type="protein sequence ID" value="RHW18107.1"/>
    <property type="molecule type" value="Genomic_DNA"/>
</dbReference>
<dbReference type="RefSeq" id="WP_118863298.1">
    <property type="nucleotide sequence ID" value="NZ_QWLV01000002.1"/>
</dbReference>
<evidence type="ECO:0000259" key="2">
    <source>
        <dbReference type="Pfam" id="PF08327"/>
    </source>
</evidence>
<dbReference type="Proteomes" id="UP000266693">
    <property type="component" value="Unassembled WGS sequence"/>
</dbReference>
<evidence type="ECO:0000256" key="1">
    <source>
        <dbReference type="ARBA" id="ARBA00006817"/>
    </source>
</evidence>
<feature type="domain" description="Activator of Hsp90 ATPase homologue 1/2-like C-terminal" evidence="2">
    <location>
        <begin position="22"/>
        <end position="147"/>
    </location>
</feature>
<dbReference type="InterPro" id="IPR013538">
    <property type="entry name" value="ASHA1/2-like_C"/>
</dbReference>
<accession>A0A396RNM8</accession>
<evidence type="ECO:0000313" key="4">
    <source>
        <dbReference type="Proteomes" id="UP000266693"/>
    </source>
</evidence>
<proteinExistence type="inferred from homology"/>
<evidence type="ECO:0000313" key="3">
    <source>
        <dbReference type="EMBL" id="RHW18107.1"/>
    </source>
</evidence>
<dbReference type="Gene3D" id="3.30.530.20">
    <property type="match status" value="1"/>
</dbReference>
<keyword evidence="4" id="KW-1185">Reference proteome</keyword>
<dbReference type="InterPro" id="IPR023393">
    <property type="entry name" value="START-like_dom_sf"/>
</dbReference>
<comment type="similarity">
    <text evidence="1">Belongs to the AHA1 family.</text>
</comment>
<reference evidence="3 4" key="1">
    <citation type="submission" date="2018-08" db="EMBL/GenBank/DDBJ databases">
        <title>The multiple taxonomic identification of Sphingomonas gilva.</title>
        <authorList>
            <person name="Zhu D."/>
            <person name="Zheng S."/>
        </authorList>
    </citation>
    <scope>NUCLEOTIDE SEQUENCE [LARGE SCALE GENOMIC DNA]</scope>
    <source>
        <strain evidence="3 4">ZDH117</strain>
    </source>
</reference>
<dbReference type="OrthoDB" id="9803476at2"/>